<feature type="region of interest" description="Disordered" evidence="1">
    <location>
        <begin position="163"/>
        <end position="191"/>
    </location>
</feature>
<reference evidence="3" key="1">
    <citation type="submission" date="2010-08" db="EMBL/GenBank/DDBJ databases">
        <authorList>
            <consortium name="Caenorhabditis japonica Sequencing Consortium"/>
            <person name="Wilson R.K."/>
        </authorList>
    </citation>
    <scope>NUCLEOTIDE SEQUENCE [LARGE SCALE GENOMIC DNA]</scope>
    <source>
        <strain evidence="3">DF5081</strain>
    </source>
</reference>
<keyword evidence="3" id="KW-1185">Reference proteome</keyword>
<dbReference type="Proteomes" id="UP000005237">
    <property type="component" value="Unassembled WGS sequence"/>
</dbReference>
<protein>
    <submittedName>
        <fullName evidence="2">Uncharacterized protein</fullName>
    </submittedName>
</protein>
<evidence type="ECO:0000313" key="2">
    <source>
        <dbReference type="EnsemblMetazoa" id="CJA22092.1"/>
    </source>
</evidence>
<organism evidence="2 3">
    <name type="scientific">Caenorhabditis japonica</name>
    <dbReference type="NCBI Taxonomy" id="281687"/>
    <lineage>
        <taxon>Eukaryota</taxon>
        <taxon>Metazoa</taxon>
        <taxon>Ecdysozoa</taxon>
        <taxon>Nematoda</taxon>
        <taxon>Chromadorea</taxon>
        <taxon>Rhabditida</taxon>
        <taxon>Rhabditina</taxon>
        <taxon>Rhabditomorpha</taxon>
        <taxon>Rhabditoidea</taxon>
        <taxon>Rhabditidae</taxon>
        <taxon>Peloderinae</taxon>
        <taxon>Caenorhabditis</taxon>
    </lineage>
</organism>
<dbReference type="EnsemblMetazoa" id="CJA22092.1">
    <property type="protein sequence ID" value="CJA22092.1"/>
    <property type="gene ID" value="WBGene00177664"/>
</dbReference>
<feature type="region of interest" description="Disordered" evidence="1">
    <location>
        <begin position="57"/>
        <end position="84"/>
    </location>
</feature>
<sequence>MYTTRPSQYTLLRPAMGVYMIGAKGGGMQVRSTRRAFGGVKFRHCYKDYKVDPFFKYRRIPPPPQPSLTAPPPPPPPQPPQQPMASQLLEHNRFLESEVNRLKSVLIAEQGAKQIEIQRNQMINNEMRNVTMQRENFSKRCNQMMNERRQLIDKQTELANKVSTLDAENRTLREEKTSGEQSVEAKNEVRK</sequence>
<feature type="compositionally biased region" description="Basic and acidic residues" evidence="1">
    <location>
        <begin position="167"/>
        <end position="191"/>
    </location>
</feature>
<evidence type="ECO:0000256" key="1">
    <source>
        <dbReference type="SAM" id="MobiDB-lite"/>
    </source>
</evidence>
<evidence type="ECO:0000313" key="3">
    <source>
        <dbReference type="Proteomes" id="UP000005237"/>
    </source>
</evidence>
<accession>A0A8R1I9H2</accession>
<proteinExistence type="predicted"/>
<name>A0A8R1I9H2_CAEJA</name>
<dbReference type="AlphaFoldDB" id="A0A8R1I9H2"/>
<reference evidence="2" key="2">
    <citation type="submission" date="2022-06" db="UniProtKB">
        <authorList>
            <consortium name="EnsemblMetazoa"/>
        </authorList>
    </citation>
    <scope>IDENTIFICATION</scope>
    <source>
        <strain evidence="2">DF5081</strain>
    </source>
</reference>
<feature type="compositionally biased region" description="Pro residues" evidence="1">
    <location>
        <begin position="60"/>
        <end position="82"/>
    </location>
</feature>